<dbReference type="Proteomes" id="UP000014977">
    <property type="component" value="Unassembled WGS sequence"/>
</dbReference>
<evidence type="ECO:0000259" key="1">
    <source>
        <dbReference type="Pfam" id="PF00561"/>
    </source>
</evidence>
<dbReference type="Gene3D" id="3.40.50.1820">
    <property type="entry name" value="alpha/beta hydrolase"/>
    <property type="match status" value="1"/>
</dbReference>
<dbReference type="InterPro" id="IPR029058">
    <property type="entry name" value="AB_hydrolase_fold"/>
</dbReference>
<dbReference type="GO" id="GO:0016787">
    <property type="term" value="F:hydrolase activity"/>
    <property type="evidence" value="ECO:0007669"/>
    <property type="project" value="UniProtKB-KW"/>
</dbReference>
<dbReference type="GO" id="GO:0016020">
    <property type="term" value="C:membrane"/>
    <property type="evidence" value="ECO:0007669"/>
    <property type="project" value="TreeGrafter"/>
</dbReference>
<name>S7VDW3_DESML</name>
<reference evidence="2 3" key="1">
    <citation type="journal article" date="2013" name="Genome Announc.">
        <title>Draft genome sequences for three mercury-methylating, sulfate-reducing bacteria.</title>
        <authorList>
            <person name="Brown S.D."/>
            <person name="Hurt R.A.Jr."/>
            <person name="Gilmour C.C."/>
            <person name="Elias D.A."/>
        </authorList>
    </citation>
    <scope>NUCLEOTIDE SEQUENCE [LARGE SCALE GENOMIC DNA]</scope>
    <source>
        <strain evidence="2 3">DSM 2059</strain>
    </source>
</reference>
<feature type="domain" description="AB hydrolase-1" evidence="1">
    <location>
        <begin position="39"/>
        <end position="285"/>
    </location>
</feature>
<dbReference type="InterPro" id="IPR000639">
    <property type="entry name" value="Epox_hydrolase-like"/>
</dbReference>
<dbReference type="RefSeq" id="WP_020875141.1">
    <property type="nucleotide sequence ID" value="NZ_ATHJ01000011.1"/>
</dbReference>
<gene>
    <name evidence="2" type="ORF">dsmv_0950</name>
</gene>
<dbReference type="InterPro" id="IPR000073">
    <property type="entry name" value="AB_hydrolase_1"/>
</dbReference>
<dbReference type="eggNOG" id="COG0596">
    <property type="taxonomic scope" value="Bacteria"/>
</dbReference>
<evidence type="ECO:0000313" key="3">
    <source>
        <dbReference type="Proteomes" id="UP000014977"/>
    </source>
</evidence>
<dbReference type="STRING" id="897.B2D07_11640"/>
<proteinExistence type="predicted"/>
<dbReference type="SUPFAM" id="SSF53474">
    <property type="entry name" value="alpha/beta-Hydrolases"/>
    <property type="match status" value="1"/>
</dbReference>
<dbReference type="AlphaFoldDB" id="S7VDW3"/>
<dbReference type="InterPro" id="IPR050266">
    <property type="entry name" value="AB_hydrolase_sf"/>
</dbReference>
<dbReference type="PRINTS" id="PR00111">
    <property type="entry name" value="ABHYDROLASE"/>
</dbReference>
<organism evidence="2 3">
    <name type="scientific">Desulfococcus multivorans DSM 2059</name>
    <dbReference type="NCBI Taxonomy" id="1121405"/>
    <lineage>
        <taxon>Bacteria</taxon>
        <taxon>Pseudomonadati</taxon>
        <taxon>Thermodesulfobacteriota</taxon>
        <taxon>Desulfobacteria</taxon>
        <taxon>Desulfobacterales</taxon>
        <taxon>Desulfococcaceae</taxon>
        <taxon>Desulfococcus</taxon>
    </lineage>
</organism>
<dbReference type="PANTHER" id="PTHR43798:SF24">
    <property type="entry name" value="CIS-3-ALKYL-4-ALKYLOXETAN-2-ONE DECARBOXYLASE"/>
    <property type="match status" value="1"/>
</dbReference>
<keyword evidence="2" id="KW-0378">Hydrolase</keyword>
<comment type="caution">
    <text evidence="2">The sequence shown here is derived from an EMBL/GenBank/DDBJ whole genome shotgun (WGS) entry which is preliminary data.</text>
</comment>
<dbReference type="Pfam" id="PF00561">
    <property type="entry name" value="Abhydrolase_1"/>
    <property type="match status" value="1"/>
</dbReference>
<keyword evidence="3" id="KW-1185">Reference proteome</keyword>
<dbReference type="PANTHER" id="PTHR43798">
    <property type="entry name" value="MONOACYLGLYCEROL LIPASE"/>
    <property type="match status" value="1"/>
</dbReference>
<dbReference type="EMBL" id="ATHJ01000011">
    <property type="protein sequence ID" value="EPR44914.1"/>
    <property type="molecule type" value="Genomic_DNA"/>
</dbReference>
<dbReference type="PRINTS" id="PR00412">
    <property type="entry name" value="EPOXHYDRLASE"/>
</dbReference>
<dbReference type="PATRIC" id="fig|1121405.3.peg.104"/>
<accession>S7VDW3</accession>
<sequence length="302" mass="34543">MPPNKFDMSAFRTLYPFQSHFLDIDGLSYHYLDEGQGSAVVMLHGNPTWSFYFREMVRALSPDFRVIVPDHMGCGLSDAPSPRRYDYRLRNRVDDLERLLDHLSLDSPLTLMVHDWGGMIGLCYAIRHPERIGKLIITNTAGFFPPGKKRLPLRLRLIRDLPLLAVPAVLGLNIFSRAAVFMAPGSRLDRAVRLGLTAPYHSPARRMATLKFVQDIPLSPEDPSYSMVRRVADHLHDLSHLPTLILWGLADFVFDTDYLDEWRRRFPRAEVHAFSDGGHYLLEDKSPAVIPLVKDFLKKHSD</sequence>
<evidence type="ECO:0000313" key="2">
    <source>
        <dbReference type="EMBL" id="EPR44914.1"/>
    </source>
</evidence>
<protein>
    <submittedName>
        <fullName evidence="2">Alpha/beta hydrolase fold protein</fullName>
    </submittedName>
</protein>